<reference evidence="1" key="1">
    <citation type="submission" date="2022-06" db="EMBL/GenBank/DDBJ databases">
        <authorList>
            <consortium name="SYNGENTA / RWTH Aachen University"/>
        </authorList>
    </citation>
    <scope>NUCLEOTIDE SEQUENCE</scope>
</reference>
<protein>
    <submittedName>
        <fullName evidence="1">Expressed protein</fullName>
    </submittedName>
</protein>
<feature type="non-terminal residue" evidence="1">
    <location>
        <position position="55"/>
    </location>
</feature>
<gene>
    <name evidence="1" type="ORF">PPACK8108_LOCUS7754</name>
</gene>
<evidence type="ECO:0000313" key="2">
    <source>
        <dbReference type="Proteomes" id="UP001153365"/>
    </source>
</evidence>
<dbReference type="Proteomes" id="UP001153365">
    <property type="component" value="Unassembled WGS sequence"/>
</dbReference>
<feature type="non-terminal residue" evidence="1">
    <location>
        <position position="1"/>
    </location>
</feature>
<name>A0AAV0AVC7_PHAPC</name>
<sequence length="55" mass="6254">MTHTSLKSQSSRQVLGIGYLETGKKWTGLMNLQGRFQLCLRHLDKLLHQALSESI</sequence>
<proteinExistence type="predicted"/>
<dbReference type="AlphaFoldDB" id="A0AAV0AVC7"/>
<accession>A0AAV0AVC7</accession>
<comment type="caution">
    <text evidence="1">The sequence shown here is derived from an EMBL/GenBank/DDBJ whole genome shotgun (WGS) entry which is preliminary data.</text>
</comment>
<organism evidence="1 2">
    <name type="scientific">Phakopsora pachyrhizi</name>
    <name type="common">Asian soybean rust disease fungus</name>
    <dbReference type="NCBI Taxonomy" id="170000"/>
    <lineage>
        <taxon>Eukaryota</taxon>
        <taxon>Fungi</taxon>
        <taxon>Dikarya</taxon>
        <taxon>Basidiomycota</taxon>
        <taxon>Pucciniomycotina</taxon>
        <taxon>Pucciniomycetes</taxon>
        <taxon>Pucciniales</taxon>
        <taxon>Phakopsoraceae</taxon>
        <taxon>Phakopsora</taxon>
    </lineage>
</organism>
<keyword evidence="2" id="KW-1185">Reference proteome</keyword>
<dbReference type="EMBL" id="CALTRL010001523">
    <property type="protein sequence ID" value="CAH7672918.1"/>
    <property type="molecule type" value="Genomic_DNA"/>
</dbReference>
<evidence type="ECO:0000313" key="1">
    <source>
        <dbReference type="EMBL" id="CAH7672918.1"/>
    </source>
</evidence>